<accession>A0ABR9B9L1</accession>
<dbReference type="PROSITE" id="PS50045">
    <property type="entry name" value="SIGMA54_INTERACT_4"/>
    <property type="match status" value="1"/>
</dbReference>
<evidence type="ECO:0000256" key="2">
    <source>
        <dbReference type="ARBA" id="ARBA00022840"/>
    </source>
</evidence>
<sequence>MNPALPRDPPGRELLASWERSKAYGLTADQPLPDATLARVALDERLEANARLLTFSRPVLENLYRQIGSPASTVLLADQEGMILSAVGDTAFLDRAARVALGPGACWSEAEKGTNAIGTALQAGRTVAVLGEEHFLRRNHFLNCVATPILAPGGGVLGILDVSTDARADISHADALLRTTAELIEHQLIQSLDDGFMILRFHHRAELLGSPLEALMVFDEDGCLIASNRAARSLLALDPAHPVAFSDDCFATPWPGLVGWAALQQNTPFPLRSLRGHTYVSRATLAQRRPRMASRPIVKDSARLSQLDAMRLGDARLAAVLDHVAGTARERTPLLIEGETGSGKTHLARAVHHDHDGADVPLVTLDCPTLATGEAGRREATAAIAQAAGGTLLLKEIGALPVALQAMLVRRSADTDGARLVATTTTPVHDLEARQAFARADFDAHRGSTVTIPPLRARSDFDALVRLFVRESSTERNIYVCPDALARLRQHAWPGNLRELRNQLRLILALMGDEANQLCPEDIPPELFDEDAPGKG</sequence>
<keyword evidence="1" id="KW-0547">Nucleotide-binding</keyword>
<dbReference type="RefSeq" id="WP_187717406.1">
    <property type="nucleotide sequence ID" value="NZ_JACTAH010000001.1"/>
</dbReference>
<dbReference type="Proteomes" id="UP000603602">
    <property type="component" value="Unassembled WGS sequence"/>
</dbReference>
<dbReference type="Gene3D" id="3.30.450.40">
    <property type="match status" value="1"/>
</dbReference>
<dbReference type="PROSITE" id="PS00688">
    <property type="entry name" value="SIGMA54_INTERACT_3"/>
    <property type="match status" value="1"/>
</dbReference>
<dbReference type="PANTHER" id="PTHR32071">
    <property type="entry name" value="TRANSCRIPTIONAL REGULATORY PROTEIN"/>
    <property type="match status" value="1"/>
</dbReference>
<dbReference type="Pfam" id="PF00158">
    <property type="entry name" value="Sigma54_activat"/>
    <property type="match status" value="1"/>
</dbReference>
<comment type="caution">
    <text evidence="7">The sequence shown here is derived from an EMBL/GenBank/DDBJ whole genome shotgun (WGS) entry which is preliminary data.</text>
</comment>
<keyword evidence="8" id="KW-1185">Reference proteome</keyword>
<dbReference type="InterPro" id="IPR002078">
    <property type="entry name" value="Sigma_54_int"/>
</dbReference>
<evidence type="ECO:0000313" key="8">
    <source>
        <dbReference type="Proteomes" id="UP000603602"/>
    </source>
</evidence>
<protein>
    <submittedName>
        <fullName evidence="7">Sigma-54-dependent Fis family transcriptional regulator</fullName>
    </submittedName>
</protein>
<dbReference type="InterPro" id="IPR003593">
    <property type="entry name" value="AAA+_ATPase"/>
</dbReference>
<evidence type="ECO:0000256" key="4">
    <source>
        <dbReference type="ARBA" id="ARBA00023125"/>
    </source>
</evidence>
<dbReference type="InterPro" id="IPR029016">
    <property type="entry name" value="GAF-like_dom_sf"/>
</dbReference>
<dbReference type="PANTHER" id="PTHR32071:SF77">
    <property type="entry name" value="TRANSCRIPTIONAL REGULATORY PROTEIN"/>
    <property type="match status" value="1"/>
</dbReference>
<proteinExistence type="predicted"/>
<gene>
    <name evidence="7" type="ORF">IFO67_07050</name>
</gene>
<dbReference type="InterPro" id="IPR025662">
    <property type="entry name" value="Sigma_54_int_dom_ATP-bd_1"/>
</dbReference>
<dbReference type="EMBL" id="JACYTO010000001">
    <property type="protein sequence ID" value="MBD8502639.1"/>
    <property type="molecule type" value="Genomic_DNA"/>
</dbReference>
<dbReference type="Pfam" id="PF01590">
    <property type="entry name" value="GAF"/>
    <property type="match status" value="1"/>
</dbReference>
<dbReference type="Gene3D" id="3.40.50.300">
    <property type="entry name" value="P-loop containing nucleotide triphosphate hydrolases"/>
    <property type="match status" value="1"/>
</dbReference>
<keyword evidence="2" id="KW-0067">ATP-binding</keyword>
<evidence type="ECO:0000256" key="1">
    <source>
        <dbReference type="ARBA" id="ARBA00022741"/>
    </source>
</evidence>
<dbReference type="SUPFAM" id="SSF52540">
    <property type="entry name" value="P-loop containing nucleoside triphosphate hydrolases"/>
    <property type="match status" value="1"/>
</dbReference>
<evidence type="ECO:0000313" key="7">
    <source>
        <dbReference type="EMBL" id="MBD8502639.1"/>
    </source>
</evidence>
<dbReference type="SMART" id="SM00382">
    <property type="entry name" value="AAA"/>
    <property type="match status" value="1"/>
</dbReference>
<dbReference type="InterPro" id="IPR025944">
    <property type="entry name" value="Sigma_54_int_dom_CS"/>
</dbReference>
<name>A0ABR9B9L1_9RHOO</name>
<dbReference type="InterPro" id="IPR058031">
    <property type="entry name" value="AAA_lid_NorR"/>
</dbReference>
<keyword evidence="3" id="KW-0805">Transcription regulation</keyword>
<organism evidence="7 8">
    <name type="scientific">Thauera sedimentorum</name>
    <dbReference type="NCBI Taxonomy" id="2767595"/>
    <lineage>
        <taxon>Bacteria</taxon>
        <taxon>Pseudomonadati</taxon>
        <taxon>Pseudomonadota</taxon>
        <taxon>Betaproteobacteria</taxon>
        <taxon>Rhodocyclales</taxon>
        <taxon>Zoogloeaceae</taxon>
        <taxon>Thauera</taxon>
    </lineage>
</organism>
<dbReference type="InterPro" id="IPR003018">
    <property type="entry name" value="GAF"/>
</dbReference>
<evidence type="ECO:0000256" key="5">
    <source>
        <dbReference type="ARBA" id="ARBA00023163"/>
    </source>
</evidence>
<dbReference type="Gene3D" id="1.10.8.60">
    <property type="match status" value="1"/>
</dbReference>
<evidence type="ECO:0000259" key="6">
    <source>
        <dbReference type="PROSITE" id="PS50045"/>
    </source>
</evidence>
<keyword evidence="5" id="KW-0804">Transcription</keyword>
<dbReference type="PROSITE" id="PS00675">
    <property type="entry name" value="SIGMA54_INTERACT_1"/>
    <property type="match status" value="1"/>
</dbReference>
<keyword evidence="4" id="KW-0238">DNA-binding</keyword>
<feature type="domain" description="Sigma-54 factor interaction" evidence="6">
    <location>
        <begin position="310"/>
        <end position="509"/>
    </location>
</feature>
<reference evidence="8" key="1">
    <citation type="submission" date="2023-07" db="EMBL/GenBank/DDBJ databases">
        <title>Thauera sp. CAU 1555 isolated from sand of Yaerae Beach.</title>
        <authorList>
            <person name="Kim W."/>
        </authorList>
    </citation>
    <scope>NUCLEOTIDE SEQUENCE [LARGE SCALE GENOMIC DNA]</scope>
    <source>
        <strain evidence="8">CAU 1555</strain>
    </source>
</reference>
<evidence type="ECO:0000256" key="3">
    <source>
        <dbReference type="ARBA" id="ARBA00023015"/>
    </source>
</evidence>
<dbReference type="Pfam" id="PF25601">
    <property type="entry name" value="AAA_lid_14"/>
    <property type="match status" value="1"/>
</dbReference>
<dbReference type="CDD" id="cd00009">
    <property type="entry name" value="AAA"/>
    <property type="match status" value="1"/>
</dbReference>
<dbReference type="SUPFAM" id="SSF55781">
    <property type="entry name" value="GAF domain-like"/>
    <property type="match status" value="1"/>
</dbReference>
<dbReference type="InterPro" id="IPR027417">
    <property type="entry name" value="P-loop_NTPase"/>
</dbReference>